<dbReference type="RefSeq" id="WP_048901087.1">
    <property type="nucleotide sequence ID" value="NZ_AP024853.1"/>
</dbReference>
<dbReference type="EMBL" id="PYLZ01000026">
    <property type="protein sequence ID" value="PSW18655.1"/>
    <property type="molecule type" value="Genomic_DNA"/>
</dbReference>
<dbReference type="STRING" id="680026.AB733_24115"/>
<proteinExistence type="predicted"/>
<evidence type="ECO:0000256" key="1">
    <source>
        <dbReference type="SAM" id="Phobius"/>
    </source>
</evidence>
<reference evidence="2 3" key="1">
    <citation type="submission" date="2018-01" db="EMBL/GenBank/DDBJ databases">
        <title>Whole genome sequencing of Histamine producing bacteria.</title>
        <authorList>
            <person name="Butler K."/>
        </authorList>
    </citation>
    <scope>NUCLEOTIDE SEQUENCE [LARGE SCALE GENOMIC DNA]</scope>
    <source>
        <strain evidence="2 3">DSM 24669</strain>
    </source>
</reference>
<dbReference type="OrthoDB" id="1437065at2"/>
<comment type="caution">
    <text evidence="2">The sequence shown here is derived from an EMBL/GenBank/DDBJ whole genome shotgun (WGS) entry which is preliminary data.</text>
</comment>
<evidence type="ECO:0000313" key="2">
    <source>
        <dbReference type="EMBL" id="PSW18655.1"/>
    </source>
</evidence>
<keyword evidence="1" id="KW-1133">Transmembrane helix</keyword>
<dbReference type="Proteomes" id="UP000240481">
    <property type="component" value="Unassembled WGS sequence"/>
</dbReference>
<dbReference type="AlphaFoldDB" id="A0A0J8V580"/>
<keyword evidence="1" id="KW-0472">Membrane</keyword>
<accession>A0A0J8V580</accession>
<organism evidence="2 3">
    <name type="scientific">Photobacterium swingsii</name>
    <dbReference type="NCBI Taxonomy" id="680026"/>
    <lineage>
        <taxon>Bacteria</taxon>
        <taxon>Pseudomonadati</taxon>
        <taxon>Pseudomonadota</taxon>
        <taxon>Gammaproteobacteria</taxon>
        <taxon>Vibrionales</taxon>
        <taxon>Vibrionaceae</taxon>
        <taxon>Photobacterium</taxon>
    </lineage>
</organism>
<sequence length="209" mass="23539">MVENTVETVNLDRNEIKGTIEHMEFLSYGTIQVFERRSNRLKILRAWLTFLGIVLPVTIGGMYLSFGQGDELMGLIVSIAGIVGVIQLILSTWALVSGWDSKYEASIKAVQGNTSIYNRCKRFVSTPPEDDSEFLRLYNQILNDAESQELADLTQHITNAEKNYAYVSALSYYDRACHACNQSPNESIKQRYCSSCGQKKVKENESKSS</sequence>
<dbReference type="NCBIfam" id="TIGR04402">
    <property type="entry name" value="mob_CxxC_CxxC"/>
    <property type="match status" value="1"/>
</dbReference>
<keyword evidence="1" id="KW-0812">Transmembrane</keyword>
<name>A0A0J8V580_9GAMM</name>
<dbReference type="InterPro" id="IPR030914">
    <property type="entry name" value="Mob_CxxC_CxxC"/>
</dbReference>
<protein>
    <submittedName>
        <fullName evidence="2">Uncharacterized protein</fullName>
    </submittedName>
</protein>
<feature type="transmembrane region" description="Helical" evidence="1">
    <location>
        <begin position="46"/>
        <end position="66"/>
    </location>
</feature>
<gene>
    <name evidence="2" type="ORF">C9I94_24425</name>
</gene>
<keyword evidence="3" id="KW-1185">Reference proteome</keyword>
<feature type="transmembrane region" description="Helical" evidence="1">
    <location>
        <begin position="72"/>
        <end position="96"/>
    </location>
</feature>
<evidence type="ECO:0000313" key="3">
    <source>
        <dbReference type="Proteomes" id="UP000240481"/>
    </source>
</evidence>